<protein>
    <recommendedName>
        <fullName evidence="4">DUF4358 domain-containing protein</fullName>
    </recommendedName>
</protein>
<evidence type="ECO:0000256" key="1">
    <source>
        <dbReference type="SAM" id="SignalP"/>
    </source>
</evidence>
<dbReference type="PROSITE" id="PS51257">
    <property type="entry name" value="PROKAR_LIPOPROTEIN"/>
    <property type="match status" value="1"/>
</dbReference>
<feature type="chain" id="PRO_5038870964" description="DUF4358 domain-containing protein" evidence="1">
    <location>
        <begin position="22"/>
        <end position="160"/>
    </location>
</feature>
<dbReference type="STRING" id="646529.Desaci_0417"/>
<dbReference type="eggNOG" id="ENOG5032RUT">
    <property type="taxonomic scope" value="Bacteria"/>
</dbReference>
<evidence type="ECO:0000313" key="2">
    <source>
        <dbReference type="EMBL" id="AFM39484.1"/>
    </source>
</evidence>
<dbReference type="EMBL" id="CP003639">
    <property type="protein sequence ID" value="AFM39484.1"/>
    <property type="molecule type" value="Genomic_DNA"/>
</dbReference>
<dbReference type="OrthoDB" id="1797583at2"/>
<organism evidence="2 3">
    <name type="scientific">Desulfosporosinus acidiphilus (strain DSM 22704 / JCM 16185 / SJ4)</name>
    <dbReference type="NCBI Taxonomy" id="646529"/>
    <lineage>
        <taxon>Bacteria</taxon>
        <taxon>Bacillati</taxon>
        <taxon>Bacillota</taxon>
        <taxon>Clostridia</taxon>
        <taxon>Eubacteriales</taxon>
        <taxon>Desulfitobacteriaceae</taxon>
        <taxon>Desulfosporosinus</taxon>
    </lineage>
</organism>
<dbReference type="RefSeq" id="WP_014825497.1">
    <property type="nucleotide sequence ID" value="NC_018068.1"/>
</dbReference>
<proteinExistence type="predicted"/>
<evidence type="ECO:0000313" key="3">
    <source>
        <dbReference type="Proteomes" id="UP000002892"/>
    </source>
</evidence>
<reference evidence="2 3" key="1">
    <citation type="journal article" date="2012" name="J. Bacteriol.">
        <title>Complete genome sequences of Desulfosporosinus orientis DSM765T, Desulfosporosinus youngiae DSM17734T, Desulfosporosinus meridiei DSM13257T, and Desulfosporosinus acidiphilus DSM22704T.</title>
        <authorList>
            <person name="Pester M."/>
            <person name="Brambilla E."/>
            <person name="Alazard D."/>
            <person name="Rattei T."/>
            <person name="Weinmaier T."/>
            <person name="Han J."/>
            <person name="Lucas S."/>
            <person name="Lapidus A."/>
            <person name="Cheng J.F."/>
            <person name="Goodwin L."/>
            <person name="Pitluck S."/>
            <person name="Peters L."/>
            <person name="Ovchinnikova G."/>
            <person name="Teshima H."/>
            <person name="Detter J.C."/>
            <person name="Han C.S."/>
            <person name="Tapia R."/>
            <person name="Land M.L."/>
            <person name="Hauser L."/>
            <person name="Kyrpides N.C."/>
            <person name="Ivanova N.N."/>
            <person name="Pagani I."/>
            <person name="Huntmann M."/>
            <person name="Wei C.L."/>
            <person name="Davenport K.W."/>
            <person name="Daligault H."/>
            <person name="Chain P.S."/>
            <person name="Chen A."/>
            <person name="Mavromatis K."/>
            <person name="Markowitz V."/>
            <person name="Szeto E."/>
            <person name="Mikhailova N."/>
            <person name="Pati A."/>
            <person name="Wagner M."/>
            <person name="Woyke T."/>
            <person name="Ollivier B."/>
            <person name="Klenk H.P."/>
            <person name="Spring S."/>
            <person name="Loy A."/>
        </authorList>
    </citation>
    <scope>NUCLEOTIDE SEQUENCE [LARGE SCALE GENOMIC DNA]</scope>
    <source>
        <strain evidence="3">DSM 22704 / JCM 16185 / SJ4</strain>
    </source>
</reference>
<name>I4D110_DESAJ</name>
<dbReference type="Pfam" id="PF14270">
    <property type="entry name" value="DUF4358"/>
    <property type="match status" value="1"/>
</dbReference>
<dbReference type="AlphaFoldDB" id="I4D110"/>
<dbReference type="InterPro" id="IPR025648">
    <property type="entry name" value="DUF4358"/>
</dbReference>
<sequence length="160" mass="17379">MAKKFGFISLVLLFISLLTIAGCGSSQTVAAKDPSVADIVQKIKQTSDISSMRVADAAGLKKLYGMNSDELSDFALFTAPSNIKADEIAIFKVKNSADIQSVKDQVTKRIDKQQKSFGGYLPDETYLIQHNIVKTKGNFVIMIISKDADKISSAVDQVLN</sequence>
<gene>
    <name evidence="2" type="ordered locus">Desaci_0417</name>
</gene>
<evidence type="ECO:0008006" key="4">
    <source>
        <dbReference type="Google" id="ProtNLM"/>
    </source>
</evidence>
<dbReference type="KEGG" id="dai:Desaci_0417"/>
<dbReference type="Proteomes" id="UP000002892">
    <property type="component" value="Chromosome"/>
</dbReference>
<accession>I4D110</accession>
<feature type="signal peptide" evidence="1">
    <location>
        <begin position="1"/>
        <end position="21"/>
    </location>
</feature>
<dbReference type="HOGENOM" id="CLU_111487_0_0_9"/>
<keyword evidence="1" id="KW-0732">Signal</keyword>
<keyword evidence="3" id="KW-1185">Reference proteome</keyword>